<evidence type="ECO:0000256" key="7">
    <source>
        <dbReference type="RuleBase" id="RU363032"/>
    </source>
</evidence>
<keyword evidence="4 7" id="KW-0812">Transmembrane</keyword>
<feature type="transmembrane region" description="Helical" evidence="7">
    <location>
        <begin position="348"/>
        <end position="367"/>
    </location>
</feature>
<dbReference type="AlphaFoldDB" id="A0A3L7AEP1"/>
<keyword evidence="6 7" id="KW-0472">Membrane</keyword>
<name>A0A3L7AEP1_9MICO</name>
<dbReference type="OrthoDB" id="3515028at2"/>
<dbReference type="PANTHER" id="PTHR43227">
    <property type="entry name" value="BLL4140 PROTEIN"/>
    <property type="match status" value="1"/>
</dbReference>
<evidence type="ECO:0000313" key="9">
    <source>
        <dbReference type="EMBL" id="RLP78859.1"/>
    </source>
</evidence>
<feature type="transmembrane region" description="Helical" evidence="7">
    <location>
        <begin position="47"/>
        <end position="63"/>
    </location>
</feature>
<dbReference type="InterPro" id="IPR000515">
    <property type="entry name" value="MetI-like"/>
</dbReference>
<organism evidence="9 10">
    <name type="scientific">Mycetocola lacteus</name>
    <dbReference type="NCBI Taxonomy" id="76637"/>
    <lineage>
        <taxon>Bacteria</taxon>
        <taxon>Bacillati</taxon>
        <taxon>Actinomycetota</taxon>
        <taxon>Actinomycetes</taxon>
        <taxon>Micrococcales</taxon>
        <taxon>Microbacteriaceae</taxon>
        <taxon>Mycetocola</taxon>
    </lineage>
</organism>
<dbReference type="EMBL" id="RCUY01000016">
    <property type="protein sequence ID" value="RLP78859.1"/>
    <property type="molecule type" value="Genomic_DNA"/>
</dbReference>
<reference evidence="9 10" key="1">
    <citation type="submission" date="2018-10" db="EMBL/GenBank/DDBJ databases">
        <authorList>
            <person name="Li J."/>
        </authorList>
    </citation>
    <scope>NUCLEOTIDE SEQUENCE [LARGE SCALE GENOMIC DNA]</scope>
    <source>
        <strain evidence="9 10">JCM 11654</strain>
    </source>
</reference>
<evidence type="ECO:0000256" key="3">
    <source>
        <dbReference type="ARBA" id="ARBA00022475"/>
    </source>
</evidence>
<evidence type="ECO:0000256" key="6">
    <source>
        <dbReference type="ARBA" id="ARBA00023136"/>
    </source>
</evidence>
<evidence type="ECO:0000256" key="5">
    <source>
        <dbReference type="ARBA" id="ARBA00022989"/>
    </source>
</evidence>
<comment type="caution">
    <text evidence="9">The sequence shown here is derived from an EMBL/GenBank/DDBJ whole genome shotgun (WGS) entry which is preliminary data.</text>
</comment>
<dbReference type="PANTHER" id="PTHR43227:SF8">
    <property type="entry name" value="DIACETYLCHITOBIOSE UPTAKE SYSTEM PERMEASE PROTEIN DASB"/>
    <property type="match status" value="1"/>
</dbReference>
<sequence length="377" mass="40572">MPELFDWIATLPILLQGVVIIVVFVAVVGLIVLAVEFLPRPGRGGTIFRISLAVLVPVIILALLHTYEIAIAGGALVGLGLFLLDRRARRGAGSLLQLWAFLAPAGALLVLGLVIPFIRTVLFAFQDDSGTEFVGFENFAWIFSNPDNLVTVVNTLIWVLVAPAASTLLGLIYAVFIDNSRGEKIYKLLVFLPMAISFVGASIIWRLVYQARPADEAQVGLMNAVLGMVGLGPVDPLSSAPANTFAMIVVFVWIQVGFAMVVLSAAIKGVPAEQHEAAALDGASAFRRFTQVTIPWIRPTLIVVLSTASIASLKVFDIVIAMTNGRNSSGVLAQQMYERFTLGENGRAAAFALLLCVLVIPLIVINVRNLRRSREGQ</sequence>
<accession>A0A3L7AEP1</accession>
<feature type="transmembrane region" description="Helical" evidence="7">
    <location>
        <begin position="188"/>
        <end position="208"/>
    </location>
</feature>
<keyword evidence="3" id="KW-1003">Cell membrane</keyword>
<feature type="domain" description="ABC transmembrane type-1" evidence="8">
    <location>
        <begin position="152"/>
        <end position="366"/>
    </location>
</feature>
<dbReference type="GO" id="GO:0055085">
    <property type="term" value="P:transmembrane transport"/>
    <property type="evidence" value="ECO:0007669"/>
    <property type="project" value="InterPro"/>
</dbReference>
<dbReference type="Proteomes" id="UP000269438">
    <property type="component" value="Unassembled WGS sequence"/>
</dbReference>
<evidence type="ECO:0000256" key="4">
    <source>
        <dbReference type="ARBA" id="ARBA00022692"/>
    </source>
</evidence>
<dbReference type="RefSeq" id="WP_121689609.1">
    <property type="nucleotide sequence ID" value="NZ_RCUY01000016.1"/>
</dbReference>
<feature type="transmembrane region" description="Helical" evidence="7">
    <location>
        <begin position="296"/>
        <end position="322"/>
    </location>
</feature>
<feature type="transmembrane region" description="Helical" evidence="7">
    <location>
        <begin position="96"/>
        <end position="118"/>
    </location>
</feature>
<keyword evidence="10" id="KW-1185">Reference proteome</keyword>
<dbReference type="Gene3D" id="1.10.3720.10">
    <property type="entry name" value="MetI-like"/>
    <property type="match status" value="1"/>
</dbReference>
<dbReference type="CDD" id="cd06261">
    <property type="entry name" value="TM_PBP2"/>
    <property type="match status" value="1"/>
</dbReference>
<dbReference type="InterPro" id="IPR035906">
    <property type="entry name" value="MetI-like_sf"/>
</dbReference>
<comment type="similarity">
    <text evidence="7">Belongs to the binding-protein-dependent transport system permease family.</text>
</comment>
<protein>
    <submittedName>
        <fullName evidence="9">Sugar ABC transporter permease</fullName>
    </submittedName>
</protein>
<evidence type="ECO:0000256" key="1">
    <source>
        <dbReference type="ARBA" id="ARBA00004651"/>
    </source>
</evidence>
<keyword evidence="2 7" id="KW-0813">Transport</keyword>
<gene>
    <name evidence="9" type="ORF">D9V34_16750</name>
</gene>
<dbReference type="Pfam" id="PF00528">
    <property type="entry name" value="BPD_transp_1"/>
    <property type="match status" value="1"/>
</dbReference>
<feature type="transmembrane region" description="Helical" evidence="7">
    <location>
        <begin position="13"/>
        <end position="35"/>
    </location>
</feature>
<comment type="subcellular location">
    <subcellularLocation>
        <location evidence="1 7">Cell membrane</location>
        <topology evidence="1 7">Multi-pass membrane protein</topology>
    </subcellularLocation>
</comment>
<feature type="transmembrane region" description="Helical" evidence="7">
    <location>
        <begin position="156"/>
        <end position="176"/>
    </location>
</feature>
<dbReference type="GO" id="GO:0005886">
    <property type="term" value="C:plasma membrane"/>
    <property type="evidence" value="ECO:0007669"/>
    <property type="project" value="UniProtKB-SubCell"/>
</dbReference>
<dbReference type="SUPFAM" id="SSF161098">
    <property type="entry name" value="MetI-like"/>
    <property type="match status" value="1"/>
</dbReference>
<dbReference type="InterPro" id="IPR050809">
    <property type="entry name" value="UgpAE/MalFG_permease"/>
</dbReference>
<proteinExistence type="inferred from homology"/>
<feature type="transmembrane region" description="Helical" evidence="7">
    <location>
        <begin position="245"/>
        <end position="267"/>
    </location>
</feature>
<dbReference type="PROSITE" id="PS50928">
    <property type="entry name" value="ABC_TM1"/>
    <property type="match status" value="1"/>
</dbReference>
<evidence type="ECO:0000313" key="10">
    <source>
        <dbReference type="Proteomes" id="UP000269438"/>
    </source>
</evidence>
<evidence type="ECO:0000259" key="8">
    <source>
        <dbReference type="PROSITE" id="PS50928"/>
    </source>
</evidence>
<keyword evidence="5 7" id="KW-1133">Transmembrane helix</keyword>
<evidence type="ECO:0000256" key="2">
    <source>
        <dbReference type="ARBA" id="ARBA00022448"/>
    </source>
</evidence>